<sequence>MGGYATRCSSELHSNLGCGIKPLFRKVYPLTPRAYAHVSLNLQNPGGNLEPREYNTATIRYGTSEIPMAWMLSTPIRIYYRPSSHNMDGRNATVGGRRLKTDERLGRREVTEVNALMVATVYPSVQSAVDPSARPHTLIHLHIKRIPAINT</sequence>
<proteinExistence type="predicted"/>
<name>A0A3N4HEV0_ASCIM</name>
<gene>
    <name evidence="1" type="ORF">BJ508DRAFT_367110</name>
</gene>
<dbReference type="EMBL" id="ML119850">
    <property type="protein sequence ID" value="RPA72709.1"/>
    <property type="molecule type" value="Genomic_DNA"/>
</dbReference>
<dbReference type="AlphaFoldDB" id="A0A3N4HEV0"/>
<organism evidence="1 2">
    <name type="scientific">Ascobolus immersus RN42</name>
    <dbReference type="NCBI Taxonomy" id="1160509"/>
    <lineage>
        <taxon>Eukaryota</taxon>
        <taxon>Fungi</taxon>
        <taxon>Dikarya</taxon>
        <taxon>Ascomycota</taxon>
        <taxon>Pezizomycotina</taxon>
        <taxon>Pezizomycetes</taxon>
        <taxon>Pezizales</taxon>
        <taxon>Ascobolaceae</taxon>
        <taxon>Ascobolus</taxon>
    </lineage>
</organism>
<evidence type="ECO:0000313" key="2">
    <source>
        <dbReference type="Proteomes" id="UP000275078"/>
    </source>
</evidence>
<evidence type="ECO:0000313" key="1">
    <source>
        <dbReference type="EMBL" id="RPA72709.1"/>
    </source>
</evidence>
<protein>
    <submittedName>
        <fullName evidence="1">Uncharacterized protein</fullName>
    </submittedName>
</protein>
<keyword evidence="2" id="KW-1185">Reference proteome</keyword>
<dbReference type="Proteomes" id="UP000275078">
    <property type="component" value="Unassembled WGS sequence"/>
</dbReference>
<reference evidence="1 2" key="1">
    <citation type="journal article" date="2018" name="Nat. Ecol. Evol.">
        <title>Pezizomycetes genomes reveal the molecular basis of ectomycorrhizal truffle lifestyle.</title>
        <authorList>
            <person name="Murat C."/>
            <person name="Payen T."/>
            <person name="Noel B."/>
            <person name="Kuo A."/>
            <person name="Morin E."/>
            <person name="Chen J."/>
            <person name="Kohler A."/>
            <person name="Krizsan K."/>
            <person name="Balestrini R."/>
            <person name="Da Silva C."/>
            <person name="Montanini B."/>
            <person name="Hainaut M."/>
            <person name="Levati E."/>
            <person name="Barry K.W."/>
            <person name="Belfiori B."/>
            <person name="Cichocki N."/>
            <person name="Clum A."/>
            <person name="Dockter R.B."/>
            <person name="Fauchery L."/>
            <person name="Guy J."/>
            <person name="Iotti M."/>
            <person name="Le Tacon F."/>
            <person name="Lindquist E.A."/>
            <person name="Lipzen A."/>
            <person name="Malagnac F."/>
            <person name="Mello A."/>
            <person name="Molinier V."/>
            <person name="Miyauchi S."/>
            <person name="Poulain J."/>
            <person name="Riccioni C."/>
            <person name="Rubini A."/>
            <person name="Sitrit Y."/>
            <person name="Splivallo R."/>
            <person name="Traeger S."/>
            <person name="Wang M."/>
            <person name="Zifcakova L."/>
            <person name="Wipf D."/>
            <person name="Zambonelli A."/>
            <person name="Paolocci F."/>
            <person name="Nowrousian M."/>
            <person name="Ottonello S."/>
            <person name="Baldrian P."/>
            <person name="Spatafora J.W."/>
            <person name="Henrissat B."/>
            <person name="Nagy L.G."/>
            <person name="Aury J.M."/>
            <person name="Wincker P."/>
            <person name="Grigoriev I.V."/>
            <person name="Bonfante P."/>
            <person name="Martin F.M."/>
        </authorList>
    </citation>
    <scope>NUCLEOTIDE SEQUENCE [LARGE SCALE GENOMIC DNA]</scope>
    <source>
        <strain evidence="1 2">RN42</strain>
    </source>
</reference>
<accession>A0A3N4HEV0</accession>